<keyword evidence="1" id="KW-1133">Transmembrane helix</keyword>
<keyword evidence="1" id="KW-0472">Membrane</keyword>
<evidence type="ECO:0000256" key="1">
    <source>
        <dbReference type="SAM" id="Phobius"/>
    </source>
</evidence>
<evidence type="ECO:0000313" key="3">
    <source>
        <dbReference type="Proteomes" id="UP001142648"/>
    </source>
</evidence>
<feature type="transmembrane region" description="Helical" evidence="1">
    <location>
        <begin position="53"/>
        <end position="73"/>
    </location>
</feature>
<organism evidence="2 3">
    <name type="scientific">Tsuneonella litorea</name>
    <dbReference type="NCBI Taxonomy" id="2976475"/>
    <lineage>
        <taxon>Bacteria</taxon>
        <taxon>Pseudomonadati</taxon>
        <taxon>Pseudomonadota</taxon>
        <taxon>Alphaproteobacteria</taxon>
        <taxon>Sphingomonadales</taxon>
        <taxon>Erythrobacteraceae</taxon>
        <taxon>Tsuneonella</taxon>
    </lineage>
</organism>
<feature type="transmembrane region" description="Helical" evidence="1">
    <location>
        <begin position="25"/>
        <end position="47"/>
    </location>
</feature>
<name>A0A9X2VYK5_9SPHN</name>
<dbReference type="Proteomes" id="UP001142648">
    <property type="component" value="Unassembled WGS sequence"/>
</dbReference>
<dbReference type="RefSeq" id="WP_259960456.1">
    <property type="nucleotide sequence ID" value="NZ_JAOAMV010000001.1"/>
</dbReference>
<reference evidence="2" key="1">
    <citation type="submission" date="2022-09" db="EMBL/GenBank/DDBJ databases">
        <title>The genome sequence of Tsuneonella sp. YG55.</title>
        <authorList>
            <person name="Liu Y."/>
        </authorList>
    </citation>
    <scope>NUCLEOTIDE SEQUENCE</scope>
    <source>
        <strain evidence="2">YG55</strain>
    </source>
</reference>
<accession>A0A9X2VYK5</accession>
<evidence type="ECO:0000313" key="2">
    <source>
        <dbReference type="EMBL" id="MCT2557690.1"/>
    </source>
</evidence>
<comment type="caution">
    <text evidence="2">The sequence shown here is derived from an EMBL/GenBank/DDBJ whole genome shotgun (WGS) entry which is preliminary data.</text>
</comment>
<dbReference type="AlphaFoldDB" id="A0A9X2VYK5"/>
<dbReference type="EMBL" id="JAOAMV010000001">
    <property type="protein sequence ID" value="MCT2557690.1"/>
    <property type="molecule type" value="Genomic_DNA"/>
</dbReference>
<gene>
    <name evidence="2" type="ORF">N0B51_01715</name>
</gene>
<keyword evidence="1" id="KW-0812">Transmembrane</keyword>
<protein>
    <submittedName>
        <fullName evidence="2">Uncharacterized protein</fullName>
    </submittedName>
</protein>
<proteinExistence type="predicted"/>
<sequence>MLHGFFEEGDWFAAKRFGYGAGLPIAWQGWVVLLVYLGIVAGAGLLAGADPDVGPLVAGLVIAVATTALILIARRRTRGGWRWRWGEQPDRNP</sequence>
<keyword evidence="3" id="KW-1185">Reference proteome</keyword>